<dbReference type="Proteomes" id="UP000078348">
    <property type="component" value="Unassembled WGS sequence"/>
</dbReference>
<protein>
    <recommendedName>
        <fullName evidence="4">Transmembrane protein</fullName>
    </recommendedName>
</protein>
<evidence type="ECO:0000256" key="1">
    <source>
        <dbReference type="SAM" id="Phobius"/>
    </source>
</evidence>
<feature type="transmembrane region" description="Helical" evidence="1">
    <location>
        <begin position="169"/>
        <end position="190"/>
    </location>
</feature>
<organism evidence="2 3">
    <name type="scientific">Blastocystis sp. subtype 1 (strain ATCC 50177 / NandII)</name>
    <dbReference type="NCBI Taxonomy" id="478820"/>
    <lineage>
        <taxon>Eukaryota</taxon>
        <taxon>Sar</taxon>
        <taxon>Stramenopiles</taxon>
        <taxon>Bigyra</taxon>
        <taxon>Opalozoa</taxon>
        <taxon>Opalinata</taxon>
        <taxon>Blastocystidae</taxon>
        <taxon>Blastocystis</taxon>
    </lineage>
</organism>
<dbReference type="AlphaFoldDB" id="A0A196SHE3"/>
<feature type="transmembrane region" description="Helical" evidence="1">
    <location>
        <begin position="142"/>
        <end position="162"/>
    </location>
</feature>
<gene>
    <name evidence="2" type="ORF">AV274_2913</name>
</gene>
<name>A0A196SHE3_BLAHN</name>
<keyword evidence="1" id="KW-1133">Transmembrane helix</keyword>
<feature type="transmembrane region" description="Helical" evidence="1">
    <location>
        <begin position="118"/>
        <end position="136"/>
    </location>
</feature>
<keyword evidence="1" id="KW-0812">Transmembrane</keyword>
<evidence type="ECO:0000313" key="2">
    <source>
        <dbReference type="EMBL" id="OAO15384.1"/>
    </source>
</evidence>
<comment type="caution">
    <text evidence="2">The sequence shown here is derived from an EMBL/GenBank/DDBJ whole genome shotgun (WGS) entry which is preliminary data.</text>
</comment>
<accession>A0A196SHE3</accession>
<evidence type="ECO:0000313" key="3">
    <source>
        <dbReference type="Proteomes" id="UP000078348"/>
    </source>
</evidence>
<feature type="transmembrane region" description="Helical" evidence="1">
    <location>
        <begin position="202"/>
        <end position="223"/>
    </location>
</feature>
<proteinExistence type="predicted"/>
<evidence type="ECO:0008006" key="4">
    <source>
        <dbReference type="Google" id="ProtNLM"/>
    </source>
</evidence>
<keyword evidence="1" id="KW-0472">Membrane</keyword>
<keyword evidence="3" id="KW-1185">Reference proteome</keyword>
<sequence length="259" mass="28794">MDPPVVIESNGQNPATETVSPAIAIPVVTSIPMETVVNSQPVPIPSNIEREVIQEAYVVGKVVDCSQPPELAESIAIPPDPECGNAVADSFESMCIDVEPEVQLDLVEVISEMKCQRILSLIIAIALFVCTIGFLVVRKFGAGVACFGLFLVEVLCWLFSYYYSRSLMLTCYILLCVGYVDIAVYLVLFVREVFIESGIDDICMMGVILVYVVASLFQVFGVMRIRRVLVNIPPSQRDLIPFMERENRKSIKPKFMNRD</sequence>
<dbReference type="EMBL" id="LXWW01000146">
    <property type="protein sequence ID" value="OAO15384.1"/>
    <property type="molecule type" value="Genomic_DNA"/>
</dbReference>
<reference evidence="2 3" key="1">
    <citation type="submission" date="2016-05" db="EMBL/GenBank/DDBJ databases">
        <title>Nuclear genome of Blastocystis sp. subtype 1 NandII.</title>
        <authorList>
            <person name="Gentekaki E."/>
            <person name="Curtis B."/>
            <person name="Stairs C."/>
            <person name="Eme L."/>
            <person name="Herman E."/>
            <person name="Klimes V."/>
            <person name="Arias M.C."/>
            <person name="Elias M."/>
            <person name="Hilliou F."/>
            <person name="Klute M."/>
            <person name="Malik S.-B."/>
            <person name="Pightling A."/>
            <person name="Rachubinski R."/>
            <person name="Salas D."/>
            <person name="Schlacht A."/>
            <person name="Suga H."/>
            <person name="Archibald J."/>
            <person name="Ball S.G."/>
            <person name="Clark G."/>
            <person name="Dacks J."/>
            <person name="Van Der Giezen M."/>
            <person name="Tsaousis A."/>
            <person name="Roger A."/>
        </authorList>
    </citation>
    <scope>NUCLEOTIDE SEQUENCE [LARGE SCALE GENOMIC DNA]</scope>
    <source>
        <strain evidence="3">ATCC 50177 / NandII</strain>
    </source>
</reference>